<sequence>MNGMNAVFPFSLSSAKVPDMLRLSSATAAAAAATATLTPIPPRNETLPAAAPRLGLAAENDAGPAAAVDAEAALSANAMGGGGWWLRPLSCLVCAHAGCSTPCSCGVEG</sequence>
<reference evidence="1" key="1">
    <citation type="submission" date="2014-09" db="EMBL/GenBank/DDBJ databases">
        <authorList>
            <person name="Magalhaes I.L.F."/>
            <person name="Oliveira U."/>
            <person name="Santos F.R."/>
            <person name="Vidigal T.H.D.A."/>
            <person name="Brescovit A.D."/>
            <person name="Santos A.J."/>
        </authorList>
    </citation>
    <scope>NUCLEOTIDE SEQUENCE</scope>
    <source>
        <tissue evidence="1">Shoot tissue taken approximately 20 cm above the soil surface</tissue>
    </source>
</reference>
<dbReference type="EMBL" id="GBRH01171594">
    <property type="protein sequence ID" value="JAE26302.1"/>
    <property type="molecule type" value="Transcribed_RNA"/>
</dbReference>
<evidence type="ECO:0000313" key="1">
    <source>
        <dbReference type="EMBL" id="JAE26302.1"/>
    </source>
</evidence>
<organism evidence="1">
    <name type="scientific">Arundo donax</name>
    <name type="common">Giant reed</name>
    <name type="synonym">Donax arundinaceus</name>
    <dbReference type="NCBI Taxonomy" id="35708"/>
    <lineage>
        <taxon>Eukaryota</taxon>
        <taxon>Viridiplantae</taxon>
        <taxon>Streptophyta</taxon>
        <taxon>Embryophyta</taxon>
        <taxon>Tracheophyta</taxon>
        <taxon>Spermatophyta</taxon>
        <taxon>Magnoliopsida</taxon>
        <taxon>Liliopsida</taxon>
        <taxon>Poales</taxon>
        <taxon>Poaceae</taxon>
        <taxon>PACMAD clade</taxon>
        <taxon>Arundinoideae</taxon>
        <taxon>Arundineae</taxon>
        <taxon>Arundo</taxon>
    </lineage>
</organism>
<protein>
    <submittedName>
        <fullName evidence="1">Uncharacterized protein</fullName>
    </submittedName>
</protein>
<dbReference type="AlphaFoldDB" id="A0A0A9GP94"/>
<proteinExistence type="predicted"/>
<name>A0A0A9GP94_ARUDO</name>
<accession>A0A0A9GP94</accession>
<reference evidence="1" key="2">
    <citation type="journal article" date="2015" name="Data Brief">
        <title>Shoot transcriptome of the giant reed, Arundo donax.</title>
        <authorList>
            <person name="Barrero R.A."/>
            <person name="Guerrero F.D."/>
            <person name="Moolhuijzen P."/>
            <person name="Goolsby J.A."/>
            <person name="Tidwell J."/>
            <person name="Bellgard S.E."/>
            <person name="Bellgard M.I."/>
        </authorList>
    </citation>
    <scope>NUCLEOTIDE SEQUENCE</scope>
    <source>
        <tissue evidence="1">Shoot tissue taken approximately 20 cm above the soil surface</tissue>
    </source>
</reference>